<dbReference type="PATRIC" id="fig|28108.53.peg.2951"/>
<dbReference type="OrthoDB" id="6197820at2"/>
<evidence type="ECO:0000313" key="2">
    <source>
        <dbReference type="EMBL" id="OES30252.1"/>
    </source>
</evidence>
<dbReference type="AlphaFoldDB" id="A0A126Q1Y6"/>
<dbReference type="EMBL" id="MIPY01000020">
    <property type="protein sequence ID" value="OES30252.1"/>
    <property type="molecule type" value="Genomic_DNA"/>
</dbReference>
<evidence type="ECO:0000313" key="4">
    <source>
        <dbReference type="Proteomes" id="UP000095392"/>
    </source>
</evidence>
<protein>
    <recommendedName>
        <fullName evidence="5">Extradiol ring-cleavage dioxygenase LigAB LigA subunit domain-containing protein</fullName>
    </recommendedName>
</protein>
<dbReference type="GeneID" id="56268024"/>
<organism evidence="1 3">
    <name type="scientific">Alteromonas macleodii</name>
    <name type="common">Pseudoalteromonas macleodii</name>
    <dbReference type="NCBI Taxonomy" id="28108"/>
    <lineage>
        <taxon>Bacteria</taxon>
        <taxon>Pseudomonadati</taxon>
        <taxon>Pseudomonadota</taxon>
        <taxon>Gammaproteobacteria</taxon>
        <taxon>Alteromonadales</taxon>
        <taxon>Alteromonadaceae</taxon>
        <taxon>Alteromonas/Salinimonas group</taxon>
        <taxon>Alteromonas</taxon>
    </lineage>
</organism>
<reference evidence="1 3" key="1">
    <citation type="submission" date="2015-12" db="EMBL/GenBank/DDBJ databases">
        <authorList>
            <person name="Shamseldin A."/>
            <person name="Moawad H."/>
            <person name="Abd El-Rahim W.M."/>
            <person name="Sadowsky M.J."/>
        </authorList>
    </citation>
    <scope>NUCLEOTIDE SEQUENCE [LARGE SCALE GENOMIC DNA]</scope>
    <source>
        <strain evidence="1 3">D7</strain>
    </source>
</reference>
<evidence type="ECO:0000313" key="3">
    <source>
        <dbReference type="Proteomes" id="UP000063991"/>
    </source>
</evidence>
<name>A0A126Q1Y6_ALTMA</name>
<evidence type="ECO:0000313" key="1">
    <source>
        <dbReference type="EMBL" id="AMJ99326.1"/>
    </source>
</evidence>
<dbReference type="OMA" id="NWDELSK"/>
<gene>
    <name evidence="1" type="ORF">AVL55_14860</name>
    <name evidence="2" type="ORF">BFV95_2991</name>
</gene>
<accession>A0A126Q1Y6</accession>
<proteinExistence type="predicted"/>
<reference evidence="2 4" key="2">
    <citation type="submission" date="2016-09" db="EMBL/GenBank/DDBJ databases">
        <title>Draft Genome Sequence of four Alteromonas macleodii strains isolated from copper coupons and grown long-term at elevated copper levels.</title>
        <authorList>
            <person name="Cusick K."/>
            <person name="Dale J."/>
            <person name="Little B."/>
            <person name="Biffinger J."/>
        </authorList>
    </citation>
    <scope>NUCLEOTIDE SEQUENCE [LARGE SCALE GENOMIC DNA]</scope>
    <source>
        <strain evidence="2 4">KCP01</strain>
    </source>
</reference>
<keyword evidence="4" id="KW-1185">Reference proteome</keyword>
<sequence length="68" mass="7732">MAKKTIVDFLVELDSNSKLMDAYKKDPVGTAEKYGLSGEDLQLIKDQDWDEVAKRFDDTSKATRVISY</sequence>
<dbReference type="STRING" id="28108.ACZ81_14395"/>
<dbReference type="EMBL" id="CP014323">
    <property type="protein sequence ID" value="AMJ99326.1"/>
    <property type="molecule type" value="Genomic_DNA"/>
</dbReference>
<evidence type="ECO:0008006" key="5">
    <source>
        <dbReference type="Google" id="ProtNLM"/>
    </source>
</evidence>
<dbReference type="RefSeq" id="WP_014977183.1">
    <property type="nucleotide sequence ID" value="NZ_CP012202.1"/>
</dbReference>
<dbReference type="Proteomes" id="UP000095392">
    <property type="component" value="Unassembled WGS sequence"/>
</dbReference>
<dbReference type="Proteomes" id="UP000063991">
    <property type="component" value="Chromosome"/>
</dbReference>